<reference evidence="6 7" key="1">
    <citation type="submission" date="2016-09" db="EMBL/GenBank/DDBJ databases">
        <title>Genome sequence of Eubacterium angustum.</title>
        <authorList>
            <person name="Poehlein A."/>
            <person name="Daniel R."/>
        </authorList>
    </citation>
    <scope>NUCLEOTIDE SEQUENCE [LARGE SCALE GENOMIC DNA]</scope>
    <source>
        <strain evidence="6 7">DSM 1989</strain>
    </source>
</reference>
<dbReference type="NCBIfam" id="NF000955">
    <property type="entry name" value="PRK00099.1-1"/>
    <property type="match status" value="1"/>
</dbReference>
<evidence type="ECO:0000256" key="1">
    <source>
        <dbReference type="ARBA" id="ARBA00008889"/>
    </source>
</evidence>
<dbReference type="Gene3D" id="6.10.250.290">
    <property type="match status" value="1"/>
</dbReference>
<dbReference type="OrthoDB" id="9808307at2"/>
<dbReference type="Pfam" id="PF00466">
    <property type="entry name" value="Ribosomal_L10"/>
    <property type="match status" value="1"/>
</dbReference>
<keyword evidence="5" id="KW-0699">rRNA-binding</keyword>
<evidence type="ECO:0000256" key="2">
    <source>
        <dbReference type="ARBA" id="ARBA00022980"/>
    </source>
</evidence>
<comment type="similarity">
    <text evidence="1 5">Belongs to the universal ribosomal protein uL10 family.</text>
</comment>
<keyword evidence="7" id="KW-1185">Reference proteome</keyword>
<dbReference type="AlphaFoldDB" id="A0A1S1V7N8"/>
<dbReference type="InterPro" id="IPR002363">
    <property type="entry name" value="Ribosomal_uL10_CS_bac"/>
</dbReference>
<keyword evidence="5" id="KW-0694">RNA-binding</keyword>
<dbReference type="PROSITE" id="PS01109">
    <property type="entry name" value="RIBOSOMAL_L10"/>
    <property type="match status" value="1"/>
</dbReference>
<evidence type="ECO:0000313" key="6">
    <source>
        <dbReference type="EMBL" id="OHW62410.1"/>
    </source>
</evidence>
<evidence type="ECO:0000313" key="7">
    <source>
        <dbReference type="Proteomes" id="UP000180254"/>
    </source>
</evidence>
<gene>
    <name evidence="5 6" type="primary">rplJ</name>
    <name evidence="6" type="ORF">EUAN_09730</name>
</gene>
<dbReference type="InterPro" id="IPR047865">
    <property type="entry name" value="Ribosomal_uL10_bac_type"/>
</dbReference>
<keyword evidence="3 5" id="KW-0687">Ribonucleoprotein</keyword>
<name>A0A1S1V7N8_9FIRM</name>
<dbReference type="Gene3D" id="3.30.70.1730">
    <property type="match status" value="1"/>
</dbReference>
<evidence type="ECO:0000256" key="3">
    <source>
        <dbReference type="ARBA" id="ARBA00023274"/>
    </source>
</evidence>
<dbReference type="GO" id="GO:0003735">
    <property type="term" value="F:structural constituent of ribosome"/>
    <property type="evidence" value="ECO:0007669"/>
    <property type="project" value="InterPro"/>
</dbReference>
<dbReference type="RefSeq" id="WP_071062253.1">
    <property type="nucleotide sequence ID" value="NZ_MKIE01000003.1"/>
</dbReference>
<dbReference type="EMBL" id="MKIE01000003">
    <property type="protein sequence ID" value="OHW62410.1"/>
    <property type="molecule type" value="Genomic_DNA"/>
</dbReference>
<dbReference type="SUPFAM" id="SSF160369">
    <property type="entry name" value="Ribosomal protein L10-like"/>
    <property type="match status" value="1"/>
</dbReference>
<dbReference type="InterPro" id="IPR001790">
    <property type="entry name" value="Ribosomal_uL10"/>
</dbReference>
<sequence>MSKAIEIKQGLVSEIAEKLDKATSCVVVDYRGLTVEEVTELRNKFREAGVDYKVYKNTMVRRAASQINKMEEFNDEKLVGTNAFAISYDDAVIPAKVVSDFAKTHPNLEFKMGYIEGEFYDAAGLEELSKIPSREELIAKLLGSLKAPMSNFVYLLDAIAKQKEEQTA</sequence>
<evidence type="ECO:0000256" key="5">
    <source>
        <dbReference type="HAMAP-Rule" id="MF_00362"/>
    </source>
</evidence>
<dbReference type="CDD" id="cd05797">
    <property type="entry name" value="Ribosomal_L10"/>
    <property type="match status" value="1"/>
</dbReference>
<accession>A0A1S1V7N8</accession>
<protein>
    <recommendedName>
        <fullName evidence="4 5">Large ribosomal subunit protein uL10</fullName>
    </recommendedName>
</protein>
<comment type="caution">
    <text evidence="6">The sequence shown here is derived from an EMBL/GenBank/DDBJ whole genome shotgun (WGS) entry which is preliminary data.</text>
</comment>
<dbReference type="GO" id="GO:0070180">
    <property type="term" value="F:large ribosomal subunit rRNA binding"/>
    <property type="evidence" value="ECO:0007669"/>
    <property type="project" value="UniProtKB-UniRule"/>
</dbReference>
<proteinExistence type="inferred from homology"/>
<evidence type="ECO:0000256" key="4">
    <source>
        <dbReference type="ARBA" id="ARBA00035202"/>
    </source>
</evidence>
<dbReference type="GO" id="GO:0006412">
    <property type="term" value="P:translation"/>
    <property type="evidence" value="ECO:0007669"/>
    <property type="project" value="UniProtKB-UniRule"/>
</dbReference>
<dbReference type="InterPro" id="IPR043141">
    <property type="entry name" value="Ribosomal_uL10-like_sf"/>
</dbReference>
<dbReference type="STRING" id="39480.EUAN_09730"/>
<comment type="function">
    <text evidence="5">Forms part of the ribosomal stalk, playing a central role in the interaction of the ribosome with GTP-bound translation factors.</text>
</comment>
<organism evidence="6 7">
    <name type="scientific">Andreesenia angusta</name>
    <dbReference type="NCBI Taxonomy" id="39480"/>
    <lineage>
        <taxon>Bacteria</taxon>
        <taxon>Bacillati</taxon>
        <taxon>Bacillota</taxon>
        <taxon>Tissierellia</taxon>
        <taxon>Tissierellales</taxon>
        <taxon>Gottschalkiaceae</taxon>
        <taxon>Andreesenia</taxon>
    </lineage>
</organism>
<dbReference type="GO" id="GO:0015934">
    <property type="term" value="C:large ribosomal subunit"/>
    <property type="evidence" value="ECO:0007669"/>
    <property type="project" value="InterPro"/>
</dbReference>
<dbReference type="InterPro" id="IPR022973">
    <property type="entry name" value="Ribosomal_uL10_bac"/>
</dbReference>
<dbReference type="PANTHER" id="PTHR11560">
    <property type="entry name" value="39S RIBOSOMAL PROTEIN L10, MITOCHONDRIAL"/>
    <property type="match status" value="1"/>
</dbReference>
<dbReference type="Proteomes" id="UP000180254">
    <property type="component" value="Unassembled WGS sequence"/>
</dbReference>
<keyword evidence="2 5" id="KW-0689">Ribosomal protein</keyword>
<comment type="subunit">
    <text evidence="5">Part of the ribosomal stalk of the 50S ribosomal subunit. The N-terminus interacts with L11 and the large rRNA to form the base of the stalk. The C-terminus forms an elongated spine to which L12 dimers bind in a sequential fashion forming a multimeric L10(L12)X complex.</text>
</comment>
<dbReference type="HAMAP" id="MF_00362">
    <property type="entry name" value="Ribosomal_uL10"/>
    <property type="match status" value="1"/>
</dbReference>